<name>A0ABY8XJM6_9PSEU</name>
<sequence length="163" mass="18551">MIGPPRQMARADARLEYNHLMAHKDERITCLLKLTSLNGVAFDGTRDGLERLDRWFAQNIEEDSRESGRLAPLWYSIVIDVGLLLGDLMIRQVPHLKWVFHTFGKTDINYHKAVIFGFTKIAVKNYTVDPDGLVATYGHRIVAGLDVDENLFNLILVSTREKA</sequence>
<evidence type="ECO:0000313" key="1">
    <source>
        <dbReference type="EMBL" id="WIV55816.1"/>
    </source>
</evidence>
<dbReference type="RefSeq" id="WP_285452877.1">
    <property type="nucleotide sequence ID" value="NZ_CP127173.1"/>
</dbReference>
<protein>
    <submittedName>
        <fullName evidence="1">Uncharacterized protein</fullName>
    </submittedName>
</protein>
<reference evidence="1 2" key="1">
    <citation type="submission" date="2023-06" db="EMBL/GenBank/DDBJ databases">
        <authorList>
            <person name="Oyuntsetseg B."/>
            <person name="Kim S.B."/>
        </authorList>
    </citation>
    <scope>NUCLEOTIDE SEQUENCE [LARGE SCALE GENOMIC DNA]</scope>
    <source>
        <strain evidence="1 2">2-2</strain>
    </source>
</reference>
<keyword evidence="2" id="KW-1185">Reference proteome</keyword>
<organism evidence="1 2">
    <name type="scientific">Amycolatopsis nalaikhensis</name>
    <dbReference type="NCBI Taxonomy" id="715472"/>
    <lineage>
        <taxon>Bacteria</taxon>
        <taxon>Bacillati</taxon>
        <taxon>Actinomycetota</taxon>
        <taxon>Actinomycetes</taxon>
        <taxon>Pseudonocardiales</taxon>
        <taxon>Pseudonocardiaceae</taxon>
        <taxon>Amycolatopsis</taxon>
    </lineage>
</organism>
<proteinExistence type="predicted"/>
<gene>
    <name evidence="1" type="ORF">QP939_44600</name>
</gene>
<evidence type="ECO:0000313" key="2">
    <source>
        <dbReference type="Proteomes" id="UP001227101"/>
    </source>
</evidence>
<dbReference type="EMBL" id="CP127173">
    <property type="protein sequence ID" value="WIV55816.1"/>
    <property type="molecule type" value="Genomic_DNA"/>
</dbReference>
<dbReference type="Proteomes" id="UP001227101">
    <property type="component" value="Chromosome"/>
</dbReference>
<accession>A0ABY8XJM6</accession>